<reference evidence="2 3" key="1">
    <citation type="submission" date="2024-02" db="EMBL/GenBank/DDBJ databases">
        <title>A draft genome for the cacao thread blight pathogen Marasmius crinis-equi.</title>
        <authorList>
            <person name="Cohen S.P."/>
            <person name="Baruah I.K."/>
            <person name="Amoako-Attah I."/>
            <person name="Bukari Y."/>
            <person name="Meinhardt L.W."/>
            <person name="Bailey B.A."/>
        </authorList>
    </citation>
    <scope>NUCLEOTIDE SEQUENCE [LARGE SCALE GENOMIC DNA]</scope>
    <source>
        <strain evidence="2 3">GH-76</strain>
    </source>
</reference>
<protein>
    <submittedName>
        <fullName evidence="2">Uncharacterized protein</fullName>
    </submittedName>
</protein>
<proteinExistence type="predicted"/>
<dbReference type="Proteomes" id="UP001465976">
    <property type="component" value="Unassembled WGS sequence"/>
</dbReference>
<sequence>MPKPGETVGQFRERRRRQEAQARARARREDVESEDEETAGSSRVTRPRIMQPRKSTLPNIYQTSDTRLSANENRSEAKQAENLPGEYLRHLEAALPFIQSFVLDVTYDELVAEAKDSQAPEKYEALMRLMEGEEYPLQAASGLYYTKDNVLVLVFLGDRSSSMKVQGHDEGHLPLEAQFAEERLASTLEKQAMEFEEEKRAQLAARDAERQKVGGKGFKRKRFRFESTRPRIFHDGPLLSLIRRYYASVHTMCTYNPPPPDSTLKRHGVSDGHYHRFPLLEGVEFTEVETEKQTRRMVFSEDGGQTGLEPAGVHHCVEGWKMQGHSNGSLYLSKSLSGSGKSQGPTRHFYAANQTLDNCIAAAMEVFFPDNYIVARKVREAGRIIPGEGGVYLGRAVVFKLQLLLHRDQNDFGVSTSFPSGYYCGGYLIIPQLKAKFRYAHGDMAMFKASLLLHKITEWKAHSMSKDDAITPGRVGTVLFNPAASVEYLEGKEWGFASDTVYGKLPSSAPGGTRPTKERMDLRTVTKREALDELTAKKRRAPRLVSKTPLETKPKALKTRKTRNT</sequence>
<accession>A0ABR3FWY6</accession>
<feature type="region of interest" description="Disordered" evidence="1">
    <location>
        <begin position="533"/>
        <end position="565"/>
    </location>
</feature>
<feature type="compositionally biased region" description="Basic and acidic residues" evidence="1">
    <location>
        <begin position="16"/>
        <end position="30"/>
    </location>
</feature>
<name>A0ABR3FWY6_9AGAR</name>
<dbReference type="EMBL" id="JBAHYK010000046">
    <property type="protein sequence ID" value="KAL0579851.1"/>
    <property type="molecule type" value="Genomic_DNA"/>
</dbReference>
<dbReference type="Gene3D" id="3.60.130.30">
    <property type="match status" value="1"/>
</dbReference>
<feature type="region of interest" description="Disordered" evidence="1">
    <location>
        <begin position="1"/>
        <end position="58"/>
    </location>
</feature>
<organism evidence="2 3">
    <name type="scientific">Marasmius crinis-equi</name>
    <dbReference type="NCBI Taxonomy" id="585013"/>
    <lineage>
        <taxon>Eukaryota</taxon>
        <taxon>Fungi</taxon>
        <taxon>Dikarya</taxon>
        <taxon>Basidiomycota</taxon>
        <taxon>Agaricomycotina</taxon>
        <taxon>Agaricomycetes</taxon>
        <taxon>Agaricomycetidae</taxon>
        <taxon>Agaricales</taxon>
        <taxon>Marasmiineae</taxon>
        <taxon>Marasmiaceae</taxon>
        <taxon>Marasmius</taxon>
    </lineage>
</organism>
<evidence type="ECO:0000313" key="2">
    <source>
        <dbReference type="EMBL" id="KAL0579851.1"/>
    </source>
</evidence>
<gene>
    <name evidence="2" type="ORF">V5O48_002160</name>
</gene>
<evidence type="ECO:0000313" key="3">
    <source>
        <dbReference type="Proteomes" id="UP001465976"/>
    </source>
</evidence>
<comment type="caution">
    <text evidence="2">The sequence shown here is derived from an EMBL/GenBank/DDBJ whole genome shotgun (WGS) entry which is preliminary data.</text>
</comment>
<feature type="compositionally biased region" description="Basic residues" evidence="1">
    <location>
        <begin position="555"/>
        <end position="565"/>
    </location>
</feature>
<evidence type="ECO:0000256" key="1">
    <source>
        <dbReference type="SAM" id="MobiDB-lite"/>
    </source>
</evidence>
<keyword evidence="3" id="KW-1185">Reference proteome</keyword>